<evidence type="ECO:0000313" key="3">
    <source>
        <dbReference type="EMBL" id="EJI85809.1"/>
    </source>
</evidence>
<organism evidence="3 4">
    <name type="scientific">Alishewanella aestuarii B11</name>
    <dbReference type="NCBI Taxonomy" id="1197174"/>
    <lineage>
        <taxon>Bacteria</taxon>
        <taxon>Pseudomonadati</taxon>
        <taxon>Pseudomonadota</taxon>
        <taxon>Gammaproteobacteria</taxon>
        <taxon>Alteromonadales</taxon>
        <taxon>Alteromonadaceae</taxon>
        <taxon>Alishewanella</taxon>
    </lineage>
</organism>
<evidence type="ECO:0000256" key="2">
    <source>
        <dbReference type="SAM" id="SignalP"/>
    </source>
</evidence>
<dbReference type="Proteomes" id="UP000012043">
    <property type="component" value="Unassembled WGS sequence"/>
</dbReference>
<evidence type="ECO:0000256" key="1">
    <source>
        <dbReference type="SAM" id="Coils"/>
    </source>
</evidence>
<evidence type="ECO:0000313" key="4">
    <source>
        <dbReference type="Proteomes" id="UP000012043"/>
    </source>
</evidence>
<dbReference type="AlphaFoldDB" id="J2IGB3"/>
<feature type="chain" id="PRO_5003748334" evidence="2">
    <location>
        <begin position="23"/>
        <end position="502"/>
    </location>
</feature>
<accession>J2IGB3</accession>
<comment type="caution">
    <text evidence="3">The sequence shown here is derived from an EMBL/GenBank/DDBJ whole genome shotgun (WGS) entry which is preliminary data.</text>
</comment>
<name>J2IGB3_9ALTE</name>
<reference evidence="3 4" key="1">
    <citation type="journal article" date="2012" name="J. Bacteriol.">
        <title>Genome Sequence of Pectin-Degrading Alishewanella aestuarii Strain B11T, Isolated from Tidal Flat Sediment.</title>
        <authorList>
            <person name="Jung J."/>
            <person name="Choi S."/>
            <person name="Chun J."/>
            <person name="Park W."/>
        </authorList>
    </citation>
    <scope>NUCLEOTIDE SEQUENCE [LARGE SCALE GENOMIC DNA]</scope>
    <source>
        <strain evidence="3 4">B11</strain>
    </source>
</reference>
<dbReference type="PATRIC" id="fig|1197174.4.peg.1309"/>
<keyword evidence="4" id="KW-1185">Reference proteome</keyword>
<keyword evidence="1" id="KW-0175">Coiled coil</keyword>
<dbReference type="EMBL" id="ALAB01000012">
    <property type="protein sequence ID" value="EJI85809.1"/>
    <property type="molecule type" value="Genomic_DNA"/>
</dbReference>
<protein>
    <submittedName>
        <fullName evidence="3">Uncharacterized protein</fullName>
    </submittedName>
</protein>
<sequence length="502" mass="56649">MRRFVLPVVLSSFTLCSAAVLAKPAAVVFSSDFEKSALTPWRQLGECQLSSEQPRTGQQALRCAAGTSSLFSRDALSELGLLEFWVLPETEFTSYRIQVLVAERNAVDANWSPVAVIEHHGGSAGYQAHRISVDDPGRKFLRLDIEANQGFVQLDDVQVERILLATALHKNEQRIISGILDKLRRDQNIELQSESFRTLGSNYAAQLEVQRQYLEYANALHSGISLVLASSERNKMSNPMAYATFRNIISDTRRVSSKIQQARLNSMIKPFGDLVTATLNVVSAGTYAAFAEPFKSFLAASFDRSNYQNAGLSRADRKFAEEHGLKIYQDAERFLTELERELQQVSQLDSELATIQRNIELFRRDLEKQLRDTLLHANIASSKENISRVLSKDEKVRQSISSAVAGNISLKAGSYLNDGNNTELIRFVLKTSELLEAMQSYRDGFNQITAAMLTYYERFERSIAPEQNPFTEKADRDAWENHAKKARDYLKQSRESFNKAYL</sequence>
<feature type="coiled-coil region" evidence="1">
    <location>
        <begin position="328"/>
        <end position="372"/>
    </location>
</feature>
<dbReference type="RefSeq" id="WP_008607924.1">
    <property type="nucleotide sequence ID" value="NZ_ALAB01000012.1"/>
</dbReference>
<keyword evidence="2" id="KW-0732">Signal</keyword>
<feature type="signal peptide" evidence="2">
    <location>
        <begin position="1"/>
        <end position="22"/>
    </location>
</feature>
<proteinExistence type="predicted"/>
<gene>
    <name evidence="3" type="ORF">AEST_13400</name>
</gene>